<protein>
    <submittedName>
        <fullName evidence="6">UDP-glucose 4-epimerase</fullName>
    </submittedName>
</protein>
<dbReference type="GO" id="GO:0042732">
    <property type="term" value="P:D-xylose metabolic process"/>
    <property type="evidence" value="ECO:0007669"/>
    <property type="project" value="InterPro"/>
</dbReference>
<dbReference type="InterPro" id="IPR001509">
    <property type="entry name" value="Epimerase_deHydtase"/>
</dbReference>
<dbReference type="Pfam" id="PF01370">
    <property type="entry name" value="Epimerase"/>
    <property type="match status" value="1"/>
</dbReference>
<dbReference type="GO" id="GO:0048040">
    <property type="term" value="F:UDP-glucuronate decarboxylase activity"/>
    <property type="evidence" value="ECO:0007669"/>
    <property type="project" value="TreeGrafter"/>
</dbReference>
<dbReference type="PANTHER" id="PTHR43078:SF6">
    <property type="entry name" value="UDP-GLUCURONIC ACID DECARBOXYLASE 1"/>
    <property type="match status" value="1"/>
</dbReference>
<keyword evidence="4" id="KW-0456">Lyase</keyword>
<evidence type="ECO:0000256" key="2">
    <source>
        <dbReference type="ARBA" id="ARBA00022793"/>
    </source>
</evidence>
<keyword evidence="3" id="KW-0520">NAD</keyword>
<keyword evidence="2" id="KW-0210">Decarboxylase</keyword>
<name>A0A1I4CEP7_9BACL</name>
<dbReference type="EMBL" id="FORT01000020">
    <property type="protein sequence ID" value="SFK79654.1"/>
    <property type="molecule type" value="Genomic_DNA"/>
</dbReference>
<evidence type="ECO:0000256" key="1">
    <source>
        <dbReference type="ARBA" id="ARBA00001911"/>
    </source>
</evidence>
<keyword evidence="7" id="KW-1185">Reference proteome</keyword>
<dbReference type="Gene3D" id="3.40.50.720">
    <property type="entry name" value="NAD(P)-binding Rossmann-like Domain"/>
    <property type="match status" value="1"/>
</dbReference>
<accession>A0A1I4CEP7</accession>
<dbReference type="AlphaFoldDB" id="A0A1I4CEP7"/>
<evidence type="ECO:0000256" key="4">
    <source>
        <dbReference type="ARBA" id="ARBA00023239"/>
    </source>
</evidence>
<reference evidence="7" key="1">
    <citation type="submission" date="2016-10" db="EMBL/GenBank/DDBJ databases">
        <authorList>
            <person name="Varghese N."/>
            <person name="Submissions S."/>
        </authorList>
    </citation>
    <scope>NUCLEOTIDE SEQUENCE [LARGE SCALE GENOMIC DNA]</scope>
    <source>
        <strain evidence="7">OK042</strain>
    </source>
</reference>
<proteinExistence type="predicted"/>
<evidence type="ECO:0000313" key="7">
    <source>
        <dbReference type="Proteomes" id="UP000198915"/>
    </source>
</evidence>
<dbReference type="InterPro" id="IPR044516">
    <property type="entry name" value="UXS-like"/>
</dbReference>
<feature type="domain" description="NAD-dependent epimerase/dehydratase" evidence="5">
    <location>
        <begin position="11"/>
        <end position="249"/>
    </location>
</feature>
<evidence type="ECO:0000313" key="6">
    <source>
        <dbReference type="EMBL" id="SFK79654.1"/>
    </source>
</evidence>
<dbReference type="GO" id="GO:0005737">
    <property type="term" value="C:cytoplasm"/>
    <property type="evidence" value="ECO:0007669"/>
    <property type="project" value="TreeGrafter"/>
</dbReference>
<sequence length="321" mass="35286">MYSHEIQGETIFITGGAGFIGSTLIGKLIEKNQVIVYDNFARNALESKEFYKHPNLTVIKGDVLDLEALKQSIQGATYVIHAAGIAGIDTVIKSPITTMKVNMIGSANVLGAAATLSSCKRVVCFSTSEVFGQIAFRSEETSATVLGAVGEARWTYAVSKLAEEHLAYSYYKEKGLPVVTVRPFNIYGPGQVGEGAIRNFIVRALKDETLYIHGDGTQIRAWCYVDDMVEGILRCMTSPKAIGESFNIGNERAVTTIYGLANTIIRVLNSKSTIEFMKQEHADIELRVPKVNKAKELLEFEAEVDLEKGILYTAEYYKGNK</sequence>
<dbReference type="InterPro" id="IPR036291">
    <property type="entry name" value="NAD(P)-bd_dom_sf"/>
</dbReference>
<evidence type="ECO:0000256" key="3">
    <source>
        <dbReference type="ARBA" id="ARBA00023027"/>
    </source>
</evidence>
<gene>
    <name evidence="6" type="ORF">SAMN05518846_12041</name>
</gene>
<dbReference type="SUPFAM" id="SSF51735">
    <property type="entry name" value="NAD(P)-binding Rossmann-fold domains"/>
    <property type="match status" value="1"/>
</dbReference>
<organism evidence="6 7">
    <name type="scientific">Brevibacillus centrosporus</name>
    <dbReference type="NCBI Taxonomy" id="54910"/>
    <lineage>
        <taxon>Bacteria</taxon>
        <taxon>Bacillati</taxon>
        <taxon>Bacillota</taxon>
        <taxon>Bacilli</taxon>
        <taxon>Bacillales</taxon>
        <taxon>Paenibacillaceae</taxon>
        <taxon>Brevibacillus</taxon>
    </lineage>
</organism>
<dbReference type="Proteomes" id="UP000198915">
    <property type="component" value="Unassembled WGS sequence"/>
</dbReference>
<dbReference type="PANTHER" id="PTHR43078">
    <property type="entry name" value="UDP-GLUCURONIC ACID DECARBOXYLASE-RELATED"/>
    <property type="match status" value="1"/>
</dbReference>
<comment type="cofactor">
    <cofactor evidence="1">
        <name>NAD(+)</name>
        <dbReference type="ChEBI" id="CHEBI:57540"/>
    </cofactor>
</comment>
<dbReference type="STRING" id="1884381.SAMN05518846_12041"/>
<dbReference type="GO" id="GO:0070403">
    <property type="term" value="F:NAD+ binding"/>
    <property type="evidence" value="ECO:0007669"/>
    <property type="project" value="InterPro"/>
</dbReference>
<evidence type="ECO:0000259" key="5">
    <source>
        <dbReference type="Pfam" id="PF01370"/>
    </source>
</evidence>
<dbReference type="RefSeq" id="WP_092275482.1">
    <property type="nucleotide sequence ID" value="NZ_FORT01000020.1"/>
</dbReference>